<organism evidence="1 2">
    <name type="scientific">candidate division WWE3 bacterium RIFOXYA2_FULL_46_9</name>
    <dbReference type="NCBI Taxonomy" id="1802636"/>
    <lineage>
        <taxon>Bacteria</taxon>
        <taxon>Katanobacteria</taxon>
    </lineage>
</organism>
<comment type="caution">
    <text evidence="1">The sequence shown here is derived from an EMBL/GenBank/DDBJ whole genome shotgun (WGS) entry which is preliminary data.</text>
</comment>
<evidence type="ECO:0000313" key="2">
    <source>
        <dbReference type="Proteomes" id="UP000176614"/>
    </source>
</evidence>
<dbReference type="EMBL" id="MEVT01000004">
    <property type="protein sequence ID" value="OGC63707.1"/>
    <property type="molecule type" value="Genomic_DNA"/>
</dbReference>
<dbReference type="AlphaFoldDB" id="A0A1F4W2R6"/>
<name>A0A1F4W2R6_UNCKA</name>
<evidence type="ECO:0000313" key="1">
    <source>
        <dbReference type="EMBL" id="OGC63707.1"/>
    </source>
</evidence>
<dbReference type="Proteomes" id="UP000176614">
    <property type="component" value="Unassembled WGS sequence"/>
</dbReference>
<protein>
    <submittedName>
        <fullName evidence="1">Uncharacterized protein</fullName>
    </submittedName>
</protein>
<proteinExistence type="predicted"/>
<gene>
    <name evidence="1" type="ORF">A2264_05000</name>
</gene>
<accession>A0A1F4W2R6</accession>
<reference evidence="1 2" key="1">
    <citation type="journal article" date="2016" name="Nat. Commun.">
        <title>Thousands of microbial genomes shed light on interconnected biogeochemical processes in an aquifer system.</title>
        <authorList>
            <person name="Anantharaman K."/>
            <person name="Brown C.T."/>
            <person name="Hug L.A."/>
            <person name="Sharon I."/>
            <person name="Castelle C.J."/>
            <person name="Probst A.J."/>
            <person name="Thomas B.C."/>
            <person name="Singh A."/>
            <person name="Wilkins M.J."/>
            <person name="Karaoz U."/>
            <person name="Brodie E.L."/>
            <person name="Williams K.H."/>
            <person name="Hubbard S.S."/>
            <person name="Banfield J.F."/>
        </authorList>
    </citation>
    <scope>NUCLEOTIDE SEQUENCE [LARGE SCALE GENOMIC DNA]</scope>
</reference>
<sequence length="274" mass="31071">MKTKFWIVLVVVAFALSFATIPEKVKASELNLPSISVNFQGQPQWEELSISNTGLIEFLFVPTSTYPTPDYLDNGRVWYKTPAGDFRIDENLWSPSEEVEGAYVWHQATTSSVQSFWIDTYPGILIDWNGYGPWEEALIHYTYSGIELTEGSTAINFTVYPPVYLPGYGVQNPIWDWYTEAFPMWAADQFGPIIMDIQTSCDGFGDNHEGEFEWETDMQSGLWFGNGVPRLFVLDPFTEVLWTLMRPDGTILAQGISQGPSCGTNLMWLPLIQQ</sequence>